<dbReference type="SUPFAM" id="SSF56601">
    <property type="entry name" value="beta-lactamase/transpeptidase-like"/>
    <property type="match status" value="1"/>
</dbReference>
<proteinExistence type="inferred from homology"/>
<dbReference type="CDD" id="cd04816">
    <property type="entry name" value="PA_SaNapH_like"/>
    <property type="match status" value="1"/>
</dbReference>
<comment type="similarity">
    <text evidence="1">Belongs to the beta-lactamase family.</text>
</comment>
<dbReference type="Proteomes" id="UP000515153">
    <property type="component" value="Chromosome VI"/>
</dbReference>
<feature type="domain" description="PA" evidence="5">
    <location>
        <begin position="901"/>
        <end position="992"/>
    </location>
</feature>
<dbReference type="GO" id="GO:0046872">
    <property type="term" value="F:metal ion binding"/>
    <property type="evidence" value="ECO:0007669"/>
    <property type="project" value="UniProtKB-KW"/>
</dbReference>
<dbReference type="Pfam" id="PF02225">
    <property type="entry name" value="PA"/>
    <property type="match status" value="1"/>
</dbReference>
<evidence type="ECO:0000256" key="3">
    <source>
        <dbReference type="SAM" id="MobiDB-lite"/>
    </source>
</evidence>
<feature type="chain" id="PRO_5028502833" description="Peptide hydrolase" evidence="2">
    <location>
        <begin position="23"/>
        <end position="1274"/>
    </location>
</feature>
<dbReference type="InterPro" id="IPR003137">
    <property type="entry name" value="PA_domain"/>
</dbReference>
<protein>
    <recommendedName>
        <fullName evidence="2">Peptide hydrolase</fullName>
        <ecNumber evidence="2">3.4.-.-</ecNumber>
    </recommendedName>
</protein>
<dbReference type="PANTHER" id="PTHR22935">
    <property type="entry name" value="PENICILLIN-BINDING PROTEIN"/>
    <property type="match status" value="1"/>
</dbReference>
<evidence type="ECO:0000256" key="2">
    <source>
        <dbReference type="RuleBase" id="RU361240"/>
    </source>
</evidence>
<dbReference type="GeneID" id="41966008"/>
<keyword evidence="2" id="KW-0479">Metal-binding</keyword>
<dbReference type="InterPro" id="IPR012338">
    <property type="entry name" value="Beta-lactam/transpept-like"/>
</dbReference>
<evidence type="ECO:0000313" key="8">
    <source>
        <dbReference type="Proteomes" id="UP000515153"/>
    </source>
</evidence>
<dbReference type="KEGG" id="pgri:PgNI_11129"/>
<reference evidence="9" key="2">
    <citation type="submission" date="2019-10" db="EMBL/GenBank/DDBJ databases">
        <authorList>
            <consortium name="NCBI Genome Project"/>
        </authorList>
    </citation>
    <scope>NUCLEOTIDE SEQUENCE</scope>
    <source>
        <strain evidence="9">NI907</strain>
    </source>
</reference>
<keyword evidence="2" id="KW-0645">Protease</keyword>
<evidence type="ECO:0000259" key="4">
    <source>
        <dbReference type="Pfam" id="PF00144"/>
    </source>
</evidence>
<name>A0A6P8APQ2_PYRGI</name>
<dbReference type="Pfam" id="PF26335">
    <property type="entry name" value="ARB_00930_C"/>
    <property type="match status" value="1"/>
</dbReference>
<dbReference type="InterPro" id="IPR058664">
    <property type="entry name" value="ARB_00930-like_C"/>
</dbReference>
<dbReference type="InterPro" id="IPR051478">
    <property type="entry name" value="Beta-lactamase-like_AB/R"/>
</dbReference>
<feature type="domain" description="Peptidase M28" evidence="6">
    <location>
        <begin position="1020"/>
        <end position="1215"/>
    </location>
</feature>
<keyword evidence="2" id="KW-0732">Signal</keyword>
<feature type="domain" description="Beta-lactamase-like ARB-00930-like C-terminal" evidence="7">
    <location>
        <begin position="431"/>
        <end position="590"/>
    </location>
</feature>
<evidence type="ECO:0000313" key="9">
    <source>
        <dbReference type="RefSeq" id="XP_030976877.1"/>
    </source>
</evidence>
<dbReference type="RefSeq" id="XP_030976877.1">
    <property type="nucleotide sequence ID" value="XM_031131103.1"/>
</dbReference>
<comment type="similarity">
    <text evidence="2">Belongs to the peptidase M28 family.</text>
</comment>
<sequence length="1274" mass="137445">MRCMTTLAFLSAGLLVAQPTLAAVDGLCPIIGAVLPPPVNSGSHPAVVKAIAELRSFLDTTTSNLNVSSVSVAIKSIHEDKKLLDFHSTPPTLDSRGVKTVDGRSIYRIGSISKIFPVLAVLKLDGVSLDDKITKYLPELRGFVSQQPVRDALTEVEWDEITLGALGAHIGGISADYVIDYASFPGYVDQAVQLGLPGKENITSPGCAGVPGTRLCTWEDFFQGFGGRAPVFTPFSAPAYSNIGTPLLALVVEKVSKTSYQDFLTDKILAPLGLNDTGSTKPEEYKGVIPKDDFWFGTDIGFETPAGGLYSSSDDLIAFADAVLSNRVLSPAQTRKWFKPLTNTASLGTQLGAPWEIFRAINVTRDQRTIEVITKGGDLFNYRSSIALVPDYGLAMTVLVSGNTAEMSAIAPSVQATAVKILLPALERAGKDQAATAYAGRYMDEATNSTIVLEVDPDGDYGPGIWVSEVVVRGFDVLGNYPLYSNINGRAPSTKQLVRLRLQPTEGLSTGERQAWRGIWNVGSAEQVAARDAPFPWAENGCVTWASTDRLVYGLQALDRFIFNVERRSNGMIDAQSLEFPAFQVKLVRENKACRCWRWCSTQTRMFSFLENSHRASQLDSPGSGGLLVCCKVKSPTIAKEKKKKNLPYPELVLHRFLEQHPIAARCAPWHLGISKNPQPPPHCTFLFRTWDPRSWRKKLPLGPVGQGRATSITNIDGGFFFSWGDAGQEAWQEKERGKLPNLSGPSISHRSTEATPPGISPNSLPATMRILDQITAAKAATVLLSVAGVASSQKVCKPKVDSAKLQADITVENLMKNLQVLNDLAYANGGNRAFGLPGNVATVDYIFDRVSGVPGTRAWKQEFGAQFAQVQSLSIKFNGENVGPAYGLTYSPSTSAEGIEAEIVVGPEGADGCDPANYAGLDVSGKIVLVDRFRCPTGGTLAGRVLPAAQNGAIGVLVYNDVTTQVTAGSLGSPSDEFVPAAFINRVDGLAAKERIAAGETIIAFLQQTQVVEERKTYNVFVETEDGDPDNTIVLGAHHDSVQAGPGINDDASGSSLLIELFHAFTKYRTKNRVRFAWWGAEENGLLGSKYYCNNLSAPEINQILAYLNFDMQARGRIGVSDNDGRVYGSVAPKGSEVIQQTYLDHFAAQDIEVTPRILTNGSDYASFWSILNKPFGFLQTGILPEEDPCYHQACDNITNIQPELLLLNARAAAHQLTVLSLNGTSLIPKVPVQEAGLAAIRARSLMPSWPIIAGMDEVRAAGESHVGCGHEI</sequence>
<dbReference type="Gene3D" id="3.40.630.10">
    <property type="entry name" value="Zn peptidases"/>
    <property type="match status" value="1"/>
</dbReference>
<reference evidence="9" key="3">
    <citation type="submission" date="2025-08" db="UniProtKB">
        <authorList>
            <consortium name="RefSeq"/>
        </authorList>
    </citation>
    <scope>IDENTIFICATION</scope>
    <source>
        <strain evidence="9">NI907</strain>
    </source>
</reference>
<evidence type="ECO:0000259" key="5">
    <source>
        <dbReference type="Pfam" id="PF02225"/>
    </source>
</evidence>
<reference evidence="8 9" key="1">
    <citation type="journal article" date="2019" name="Mol. Biol. Evol.">
        <title>Blast fungal genomes show frequent chromosomal changes, gene gains and losses, and effector gene turnover.</title>
        <authorList>
            <person name="Gomez Luciano L.B."/>
            <person name="Jason Tsai I."/>
            <person name="Chuma I."/>
            <person name="Tosa Y."/>
            <person name="Chen Y.H."/>
            <person name="Li J.Y."/>
            <person name="Li M.Y."/>
            <person name="Jade Lu M.Y."/>
            <person name="Nakayashiki H."/>
            <person name="Li W.H."/>
        </authorList>
    </citation>
    <scope>NUCLEOTIDE SEQUENCE [LARGE SCALE GENOMIC DNA]</scope>
    <source>
        <strain evidence="8 9">NI907</strain>
    </source>
</reference>
<dbReference type="Gene3D" id="3.40.710.10">
    <property type="entry name" value="DD-peptidase/beta-lactamase superfamily"/>
    <property type="match status" value="1"/>
</dbReference>
<dbReference type="AlphaFoldDB" id="A0A6P8APQ2"/>
<dbReference type="Pfam" id="PF00144">
    <property type="entry name" value="Beta-lactamase"/>
    <property type="match status" value="1"/>
</dbReference>
<dbReference type="Pfam" id="PF04389">
    <property type="entry name" value="Peptidase_M28"/>
    <property type="match status" value="1"/>
</dbReference>
<gene>
    <name evidence="9" type="ORF">PgNI_11129</name>
</gene>
<evidence type="ECO:0000256" key="1">
    <source>
        <dbReference type="ARBA" id="ARBA00038473"/>
    </source>
</evidence>
<keyword evidence="8" id="KW-1185">Reference proteome</keyword>
<dbReference type="InterPro" id="IPR001466">
    <property type="entry name" value="Beta-lactam-related"/>
</dbReference>
<dbReference type="InterPro" id="IPR046450">
    <property type="entry name" value="PA_dom_sf"/>
</dbReference>
<evidence type="ECO:0000259" key="7">
    <source>
        <dbReference type="Pfam" id="PF26335"/>
    </source>
</evidence>
<keyword evidence="2" id="KW-0378">Hydrolase</keyword>
<feature type="signal peptide" evidence="2">
    <location>
        <begin position="1"/>
        <end position="22"/>
    </location>
</feature>
<dbReference type="GO" id="GO:0006508">
    <property type="term" value="P:proteolysis"/>
    <property type="evidence" value="ECO:0007669"/>
    <property type="project" value="UniProtKB-KW"/>
</dbReference>
<accession>A0A6P8APQ2</accession>
<dbReference type="SUPFAM" id="SSF52025">
    <property type="entry name" value="PA domain"/>
    <property type="match status" value="1"/>
</dbReference>
<dbReference type="EC" id="3.4.-.-" evidence="2"/>
<organism evidence="8 9">
    <name type="scientific">Pyricularia grisea</name>
    <name type="common">Crabgrass-specific blast fungus</name>
    <name type="synonym">Magnaporthe grisea</name>
    <dbReference type="NCBI Taxonomy" id="148305"/>
    <lineage>
        <taxon>Eukaryota</taxon>
        <taxon>Fungi</taxon>
        <taxon>Dikarya</taxon>
        <taxon>Ascomycota</taxon>
        <taxon>Pezizomycotina</taxon>
        <taxon>Sordariomycetes</taxon>
        <taxon>Sordariomycetidae</taxon>
        <taxon>Magnaporthales</taxon>
        <taxon>Pyriculariaceae</taxon>
        <taxon>Pyricularia</taxon>
    </lineage>
</organism>
<feature type="region of interest" description="Disordered" evidence="3">
    <location>
        <begin position="739"/>
        <end position="762"/>
    </location>
</feature>
<dbReference type="PANTHER" id="PTHR22935:SF95">
    <property type="entry name" value="BETA-LACTAMASE-LIKE 1-RELATED"/>
    <property type="match status" value="1"/>
</dbReference>
<dbReference type="SUPFAM" id="SSF53187">
    <property type="entry name" value="Zn-dependent exopeptidases"/>
    <property type="match status" value="1"/>
</dbReference>
<evidence type="ECO:0000259" key="6">
    <source>
        <dbReference type="Pfam" id="PF04389"/>
    </source>
</evidence>
<dbReference type="Gene3D" id="3.50.30.30">
    <property type="match status" value="1"/>
</dbReference>
<feature type="domain" description="Beta-lactamase-related" evidence="4">
    <location>
        <begin position="95"/>
        <end position="407"/>
    </location>
</feature>
<dbReference type="GO" id="GO:0008233">
    <property type="term" value="F:peptidase activity"/>
    <property type="evidence" value="ECO:0007669"/>
    <property type="project" value="UniProtKB-KW"/>
</dbReference>
<dbReference type="InterPro" id="IPR007484">
    <property type="entry name" value="Peptidase_M28"/>
</dbReference>
<keyword evidence="2" id="KW-0862">Zinc</keyword>